<dbReference type="HOGENOM" id="CLU_2961474_0_0_1"/>
<dbReference type="AlphaFoldDB" id="A0A0D0E6R7"/>
<reference evidence="2" key="2">
    <citation type="submission" date="2015-01" db="EMBL/GenBank/DDBJ databases">
        <title>Evolutionary Origins and Diversification of the Mycorrhizal Mutualists.</title>
        <authorList>
            <consortium name="DOE Joint Genome Institute"/>
            <consortium name="Mycorrhizal Genomics Consortium"/>
            <person name="Kohler A."/>
            <person name="Kuo A."/>
            <person name="Nagy L.G."/>
            <person name="Floudas D."/>
            <person name="Copeland A."/>
            <person name="Barry K.W."/>
            <person name="Cichocki N."/>
            <person name="Veneault-Fourrey C."/>
            <person name="LaButti K."/>
            <person name="Lindquist E.A."/>
            <person name="Lipzen A."/>
            <person name="Lundell T."/>
            <person name="Morin E."/>
            <person name="Murat C."/>
            <person name="Riley R."/>
            <person name="Ohm R."/>
            <person name="Sun H."/>
            <person name="Tunlid A."/>
            <person name="Henrissat B."/>
            <person name="Grigoriev I.V."/>
            <person name="Hibbett D.S."/>
            <person name="Martin F."/>
        </authorList>
    </citation>
    <scope>NUCLEOTIDE SEQUENCE [LARGE SCALE GENOMIC DNA]</scope>
    <source>
        <strain evidence="2">Ve08.2h10</strain>
    </source>
</reference>
<protein>
    <submittedName>
        <fullName evidence="1">Uncharacterized protein</fullName>
    </submittedName>
</protein>
<dbReference type="EMBL" id="KN824945">
    <property type="protein sequence ID" value="KIK97244.1"/>
    <property type="molecule type" value="Genomic_DNA"/>
</dbReference>
<accession>A0A0D0E6R7</accession>
<name>A0A0D0E6R7_9AGAM</name>
<reference evidence="1 2" key="1">
    <citation type="submission" date="2014-04" db="EMBL/GenBank/DDBJ databases">
        <authorList>
            <consortium name="DOE Joint Genome Institute"/>
            <person name="Kuo A."/>
            <person name="Kohler A."/>
            <person name="Jargeat P."/>
            <person name="Nagy L.G."/>
            <person name="Floudas D."/>
            <person name="Copeland A."/>
            <person name="Barry K.W."/>
            <person name="Cichocki N."/>
            <person name="Veneault-Fourrey C."/>
            <person name="LaButti K."/>
            <person name="Lindquist E.A."/>
            <person name="Lipzen A."/>
            <person name="Lundell T."/>
            <person name="Morin E."/>
            <person name="Murat C."/>
            <person name="Sun H."/>
            <person name="Tunlid A."/>
            <person name="Henrissat B."/>
            <person name="Grigoriev I.V."/>
            <person name="Hibbett D.S."/>
            <person name="Martin F."/>
            <person name="Nordberg H.P."/>
            <person name="Cantor M.N."/>
            <person name="Hua S.X."/>
        </authorList>
    </citation>
    <scope>NUCLEOTIDE SEQUENCE [LARGE SCALE GENOMIC DNA]</scope>
    <source>
        <strain evidence="1 2">Ve08.2h10</strain>
    </source>
</reference>
<proteinExistence type="predicted"/>
<evidence type="ECO:0000313" key="2">
    <source>
        <dbReference type="Proteomes" id="UP000054538"/>
    </source>
</evidence>
<dbReference type="Proteomes" id="UP000054538">
    <property type="component" value="Unassembled WGS sequence"/>
</dbReference>
<evidence type="ECO:0000313" key="1">
    <source>
        <dbReference type="EMBL" id="KIK97244.1"/>
    </source>
</evidence>
<dbReference type="InParanoid" id="A0A0D0E6R7"/>
<keyword evidence="2" id="KW-1185">Reference proteome</keyword>
<gene>
    <name evidence="1" type="ORF">PAXRUDRAFT_825139</name>
</gene>
<sequence>MPRRGPSPDCARNLPNSYRILDEAVDMNGSNSSQRPDVASVGEMCSSDDIDDAAFGFHS</sequence>
<organism evidence="1 2">
    <name type="scientific">Paxillus rubicundulus Ve08.2h10</name>
    <dbReference type="NCBI Taxonomy" id="930991"/>
    <lineage>
        <taxon>Eukaryota</taxon>
        <taxon>Fungi</taxon>
        <taxon>Dikarya</taxon>
        <taxon>Basidiomycota</taxon>
        <taxon>Agaricomycotina</taxon>
        <taxon>Agaricomycetes</taxon>
        <taxon>Agaricomycetidae</taxon>
        <taxon>Boletales</taxon>
        <taxon>Paxilineae</taxon>
        <taxon>Paxillaceae</taxon>
        <taxon>Paxillus</taxon>
    </lineage>
</organism>